<evidence type="ECO:0000313" key="1">
    <source>
        <dbReference type="EMBL" id="RKN75037.1"/>
    </source>
</evidence>
<keyword evidence="2" id="KW-1185">Reference proteome</keyword>
<name>A0A3B0BSQ0_9BACL</name>
<evidence type="ECO:0000313" key="2">
    <source>
        <dbReference type="Proteomes" id="UP000282311"/>
    </source>
</evidence>
<reference evidence="1 2" key="1">
    <citation type="journal article" date="2007" name="Int. J. Syst. Evol. Microbiol.">
        <title>Paenibacillus ginsengarvi sp. nov., isolated from soil from ginseng cultivation.</title>
        <authorList>
            <person name="Yoon M.H."/>
            <person name="Ten L.N."/>
            <person name="Im W.T."/>
        </authorList>
    </citation>
    <scope>NUCLEOTIDE SEQUENCE [LARGE SCALE GENOMIC DNA]</scope>
    <source>
        <strain evidence="1 2">KCTC 13059</strain>
    </source>
</reference>
<dbReference type="EMBL" id="RBAH01000023">
    <property type="protein sequence ID" value="RKN75037.1"/>
    <property type="molecule type" value="Genomic_DNA"/>
</dbReference>
<organism evidence="1 2">
    <name type="scientific">Paenibacillus ginsengarvi</name>
    <dbReference type="NCBI Taxonomy" id="400777"/>
    <lineage>
        <taxon>Bacteria</taxon>
        <taxon>Bacillati</taxon>
        <taxon>Bacillota</taxon>
        <taxon>Bacilli</taxon>
        <taxon>Bacillales</taxon>
        <taxon>Paenibacillaceae</taxon>
        <taxon>Paenibacillus</taxon>
    </lineage>
</organism>
<protein>
    <submittedName>
        <fullName evidence="1">Uncharacterized protein</fullName>
    </submittedName>
</protein>
<proteinExistence type="predicted"/>
<accession>A0A3B0BSQ0</accession>
<dbReference type="Proteomes" id="UP000282311">
    <property type="component" value="Unassembled WGS sequence"/>
</dbReference>
<dbReference type="AlphaFoldDB" id="A0A3B0BSQ0"/>
<comment type="caution">
    <text evidence="1">The sequence shown here is derived from an EMBL/GenBank/DDBJ whole genome shotgun (WGS) entry which is preliminary data.</text>
</comment>
<sequence>MIDTIPQKVLIARAIWDLPSPGERKEGIVQYLEKSYPHYKPIRTERPFVLCEDTRKAGKK</sequence>
<gene>
    <name evidence="1" type="ORF">D7M11_26245</name>
</gene>